<feature type="compositionally biased region" description="Polar residues" evidence="1">
    <location>
        <begin position="163"/>
        <end position="178"/>
    </location>
</feature>
<dbReference type="Pfam" id="PF18382">
    <property type="entry name" value="Formin_GBD_N"/>
    <property type="match status" value="1"/>
</dbReference>
<dbReference type="KEGG" id="fas:105263936"/>
<feature type="domain" description="FHOD1 N-terminal GTPase-binding" evidence="2">
    <location>
        <begin position="1056"/>
        <end position="1091"/>
    </location>
</feature>
<feature type="compositionally biased region" description="Basic and acidic residues" evidence="1">
    <location>
        <begin position="257"/>
        <end position="276"/>
    </location>
</feature>
<feature type="compositionally biased region" description="Basic and acidic residues" evidence="1">
    <location>
        <begin position="347"/>
        <end position="362"/>
    </location>
</feature>
<feature type="compositionally biased region" description="Low complexity" evidence="1">
    <location>
        <begin position="62"/>
        <end position="77"/>
    </location>
</feature>
<dbReference type="InterPro" id="IPR041387">
    <property type="entry name" value="FHOD1_GBD_N"/>
</dbReference>
<feature type="compositionally biased region" description="Polar residues" evidence="1">
    <location>
        <begin position="49"/>
        <end position="58"/>
    </location>
</feature>
<feature type="compositionally biased region" description="Polar residues" evidence="1">
    <location>
        <begin position="377"/>
        <end position="404"/>
    </location>
</feature>
<feature type="compositionally biased region" description="Polar residues" evidence="1">
    <location>
        <begin position="12"/>
        <end position="26"/>
    </location>
</feature>
<dbReference type="Proteomes" id="UP000694866">
    <property type="component" value="Unplaced"/>
</dbReference>
<dbReference type="AlphaFoldDB" id="A0A9R1TWM0"/>
<feature type="compositionally biased region" description="Basic and acidic residues" evidence="1">
    <location>
        <begin position="759"/>
        <end position="769"/>
    </location>
</feature>
<proteinExistence type="predicted"/>
<feature type="region of interest" description="Disordered" evidence="1">
    <location>
        <begin position="693"/>
        <end position="720"/>
    </location>
</feature>
<feature type="compositionally biased region" description="Basic and acidic residues" evidence="1">
    <location>
        <begin position="192"/>
        <end position="216"/>
    </location>
</feature>
<feature type="compositionally biased region" description="Basic and acidic residues" evidence="1">
    <location>
        <begin position="120"/>
        <end position="151"/>
    </location>
</feature>
<dbReference type="InterPro" id="IPR011989">
    <property type="entry name" value="ARM-like"/>
</dbReference>
<feature type="compositionally biased region" description="Basic and acidic residues" evidence="1">
    <location>
        <begin position="1"/>
        <end position="11"/>
    </location>
</feature>
<name>A0A9R1TWM0_9HYME</name>
<feature type="compositionally biased region" description="Polar residues" evidence="1">
    <location>
        <begin position="277"/>
        <end position="320"/>
    </location>
</feature>
<evidence type="ECO:0000313" key="4">
    <source>
        <dbReference type="RefSeq" id="XP_011298771.1"/>
    </source>
</evidence>
<feature type="region of interest" description="Disordered" evidence="1">
    <location>
        <begin position="163"/>
        <end position="182"/>
    </location>
</feature>
<feature type="compositionally biased region" description="Basic residues" evidence="1">
    <location>
        <begin position="962"/>
        <end position="971"/>
    </location>
</feature>
<protein>
    <recommendedName>
        <fullName evidence="2">FHOD1 N-terminal GTPase-binding domain-containing protein</fullName>
    </recommendedName>
</protein>
<reference evidence="4" key="1">
    <citation type="submission" date="2025-08" db="UniProtKB">
        <authorList>
            <consortium name="RefSeq"/>
        </authorList>
    </citation>
    <scope>IDENTIFICATION</scope>
    <source>
        <strain evidence="4">USDA-PBARC FA_bdor</strain>
        <tissue evidence="4">Whole organism</tissue>
    </source>
</reference>
<dbReference type="GeneID" id="105263936"/>
<feature type="region of interest" description="Disordered" evidence="1">
    <location>
        <begin position="192"/>
        <end position="222"/>
    </location>
</feature>
<evidence type="ECO:0000313" key="3">
    <source>
        <dbReference type="Proteomes" id="UP000694866"/>
    </source>
</evidence>
<dbReference type="RefSeq" id="XP_011298771.1">
    <property type="nucleotide sequence ID" value="XM_011300469.1"/>
</dbReference>
<evidence type="ECO:0000259" key="2">
    <source>
        <dbReference type="Pfam" id="PF18382"/>
    </source>
</evidence>
<feature type="region of interest" description="Disordered" evidence="1">
    <location>
        <begin position="252"/>
        <end position="625"/>
    </location>
</feature>
<feature type="compositionally biased region" description="Low complexity" evidence="1">
    <location>
        <begin position="548"/>
        <end position="560"/>
    </location>
</feature>
<feature type="compositionally biased region" description="Polar residues" evidence="1">
    <location>
        <begin position="410"/>
        <end position="441"/>
    </location>
</feature>
<feature type="compositionally biased region" description="Polar residues" evidence="1">
    <location>
        <begin position="589"/>
        <end position="598"/>
    </location>
</feature>
<feature type="compositionally biased region" description="Low complexity" evidence="1">
    <location>
        <begin position="501"/>
        <end position="517"/>
    </location>
</feature>
<feature type="region of interest" description="Disordered" evidence="1">
    <location>
        <begin position="759"/>
        <end position="805"/>
    </location>
</feature>
<feature type="compositionally biased region" description="Polar residues" evidence="1">
    <location>
        <begin position="829"/>
        <end position="839"/>
    </location>
</feature>
<dbReference type="OrthoDB" id="9806920at2759"/>
<gene>
    <name evidence="4" type="primary">LOC105263936</name>
</gene>
<feature type="compositionally biased region" description="Low complexity" evidence="1">
    <location>
        <begin position="902"/>
        <end position="912"/>
    </location>
</feature>
<accession>A0A9R1TWM0</accession>
<evidence type="ECO:0000256" key="1">
    <source>
        <dbReference type="SAM" id="MobiDB-lite"/>
    </source>
</evidence>
<feature type="compositionally biased region" description="Basic and acidic residues" evidence="1">
    <location>
        <begin position="879"/>
        <end position="899"/>
    </location>
</feature>
<sequence>MAQAEKKERTDNSSYKSVRATGGTSRTSREPSPEVPPKSFRVYPGVSNYGRSASSTEATPIAPRYPSSSRYAPSTSRTGERTANPVGYSNSERLRSPSVKIPSNFKEECKTLPLASGEIASEKPREIENSGGTKRPETTIPKENENCHQEAEVDTDVVTLTVISRGTSPGPPASSSFVRNRRAEAARLIQKEITKLRNKSETKDAEIQSDKPEDSSIRYSRYSSGRVWPSYLDKFTSSGSYSRNYTPRIAGFGYERQSSDSRDKSARVDAPDKESIQDNNFECDNDTQVPMDSVNKGNPSGDGTKSRSGVGYTASSTGQNDAEKEQKRASTPRRYSRSPSQKLQSFNHDRSDDSRGDKEMKKRGGSTASSEGVAKLSRNSSGKSLNQRQMTRTDSSDSSVSLPTGRSKASIASSHQAKIRGNGSQSLVSSGKVNSVRTSGSEARGKPPVPKSCEVNPNMKVSPATKYVNKDFRKSALNMPDGTEAMRLQYDRKRGKNVQRSVSMSSQDSESNNSETSWMKCSNAVGSGSSLQGLQTTRSGSKVRGKNSSSECSDTSSGSSSEDDEGSKRIRCKRISNSPMMERKRAISGDSSRTSALPSSADELSLNTEKPPRLSSGSRSPIHRSLKSEDAKSFLIRALTPVTNFMRCKEDREVEESVEGVRVSGSSSVSKSVSTGLGNSRCFSREKSCEGVGQGTLRHQSSGEKPWWMDSNSENVPEGVERMSVCQDDISQETTVSTNLPDDGKFKTRICRQDSEERPWWLDTDDPKKSTSASPVSRKNSSRTSNERRNRLKHQQSGERAWWLSEDPTDVPEGIEVYPPVAIVSPISVSNPSGDNSVSLVEDETHTRSHRRISHVESGERAWWMDSNSNIPDGIQKITPDRETNSHSDDSDESFDKFDVAQSNSQQSNSTSRFPIPFSTTQDEPLGDRASPEGIENPPDPPDCYEGRGSPYDNVQSLGRSTPRKSYRKRPSTLPLFIGNHTNIDDLLGQVTPRHSPIMSRIRKQQMMEDDLDESSECEEIDADQVIIHDSTPQTPVIQRRGRDTERPQPDGYIPLDDTALQLYKDGDYGAYLDLEASISEQQEEFEGFQTK</sequence>
<organism evidence="3 4">
    <name type="scientific">Fopius arisanus</name>
    <dbReference type="NCBI Taxonomy" id="64838"/>
    <lineage>
        <taxon>Eukaryota</taxon>
        <taxon>Metazoa</taxon>
        <taxon>Ecdysozoa</taxon>
        <taxon>Arthropoda</taxon>
        <taxon>Hexapoda</taxon>
        <taxon>Insecta</taxon>
        <taxon>Pterygota</taxon>
        <taxon>Neoptera</taxon>
        <taxon>Endopterygota</taxon>
        <taxon>Hymenoptera</taxon>
        <taxon>Apocrita</taxon>
        <taxon>Ichneumonoidea</taxon>
        <taxon>Braconidae</taxon>
        <taxon>Opiinae</taxon>
        <taxon>Fopius</taxon>
    </lineage>
</organism>
<feature type="compositionally biased region" description="Polar residues" evidence="1">
    <location>
        <begin position="337"/>
        <end position="346"/>
    </location>
</feature>
<keyword evidence="3" id="KW-1185">Reference proteome</keyword>
<feature type="region of interest" description="Disordered" evidence="1">
    <location>
        <begin position="1"/>
        <end position="154"/>
    </location>
</feature>
<dbReference type="Gene3D" id="1.25.10.10">
    <property type="entry name" value="Leucine-rich Repeat Variant"/>
    <property type="match status" value="1"/>
</dbReference>
<feature type="compositionally biased region" description="Polar residues" evidence="1">
    <location>
        <begin position="524"/>
        <end position="540"/>
    </location>
</feature>
<feature type="region of interest" description="Disordered" evidence="1">
    <location>
        <begin position="829"/>
        <end position="973"/>
    </location>
</feature>